<reference evidence="1" key="1">
    <citation type="submission" date="2020-05" db="EMBL/GenBank/DDBJ databases">
        <title>Mycena genomes resolve the evolution of fungal bioluminescence.</title>
        <authorList>
            <person name="Tsai I.J."/>
        </authorList>
    </citation>
    <scope>NUCLEOTIDE SEQUENCE</scope>
    <source>
        <strain evidence="1">CCC161011</strain>
    </source>
</reference>
<gene>
    <name evidence="1" type="ORF">MVEN_02313500</name>
</gene>
<dbReference type="OrthoDB" id="3069487at2759"/>
<evidence type="ECO:0000313" key="1">
    <source>
        <dbReference type="EMBL" id="KAF7334079.1"/>
    </source>
</evidence>
<dbReference type="EMBL" id="JACAZI010000027">
    <property type="protein sequence ID" value="KAF7334079.1"/>
    <property type="molecule type" value="Genomic_DNA"/>
</dbReference>
<sequence length="222" mass="25244">MPRESVAVYRRHFEKLLLSDAEFEDLQWEPDGLLVDFCRQRLRPALLLVHRCTLDASDPRAVVQDIPAAEKEELRVIILHLIATTRFLSRARLTRSENLRRPEFARYVAPAVITAATRKYRVTGECADLFVFMLMALASGVHCRGADSSAFSIGSSILMDFYQAARDQALEDGGPTDFPGFRRGDDLRLDVPLEEVIPPEFLPSEYVALDFLRETTRLIVLY</sequence>
<keyword evidence="2" id="KW-1185">Reference proteome</keyword>
<organism evidence="1 2">
    <name type="scientific">Mycena venus</name>
    <dbReference type="NCBI Taxonomy" id="2733690"/>
    <lineage>
        <taxon>Eukaryota</taxon>
        <taxon>Fungi</taxon>
        <taxon>Dikarya</taxon>
        <taxon>Basidiomycota</taxon>
        <taxon>Agaricomycotina</taxon>
        <taxon>Agaricomycetes</taxon>
        <taxon>Agaricomycetidae</taxon>
        <taxon>Agaricales</taxon>
        <taxon>Marasmiineae</taxon>
        <taxon>Mycenaceae</taxon>
        <taxon>Mycena</taxon>
    </lineage>
</organism>
<dbReference type="AlphaFoldDB" id="A0A8H6X4H6"/>
<evidence type="ECO:0000313" key="2">
    <source>
        <dbReference type="Proteomes" id="UP000620124"/>
    </source>
</evidence>
<protein>
    <submittedName>
        <fullName evidence="1">Uncharacterized protein</fullName>
    </submittedName>
</protein>
<accession>A0A8H6X4H6</accession>
<name>A0A8H6X4H6_9AGAR</name>
<proteinExistence type="predicted"/>
<dbReference type="Proteomes" id="UP000620124">
    <property type="component" value="Unassembled WGS sequence"/>
</dbReference>
<comment type="caution">
    <text evidence="1">The sequence shown here is derived from an EMBL/GenBank/DDBJ whole genome shotgun (WGS) entry which is preliminary data.</text>
</comment>